<gene>
    <name evidence="1" type="ORF">MSPICULIGERA_LOCUS23656</name>
</gene>
<reference evidence="1" key="1">
    <citation type="submission" date="2023-06" db="EMBL/GenBank/DDBJ databases">
        <authorList>
            <person name="Delattre M."/>
        </authorList>
    </citation>
    <scope>NUCLEOTIDE SEQUENCE</scope>
    <source>
        <strain evidence="1">AF72</strain>
    </source>
</reference>
<accession>A0AA36DGA0</accession>
<dbReference type="PROSITE" id="PS51257">
    <property type="entry name" value="PROKAR_LIPOPROTEIN"/>
    <property type="match status" value="1"/>
</dbReference>
<dbReference type="EMBL" id="CATQJA010002706">
    <property type="protein sequence ID" value="CAJ0585644.1"/>
    <property type="molecule type" value="Genomic_DNA"/>
</dbReference>
<name>A0AA36DGA0_9BILA</name>
<dbReference type="AlphaFoldDB" id="A0AA36DGA0"/>
<evidence type="ECO:0000313" key="1">
    <source>
        <dbReference type="EMBL" id="CAJ0585644.1"/>
    </source>
</evidence>
<comment type="caution">
    <text evidence="1">The sequence shown here is derived from an EMBL/GenBank/DDBJ whole genome shotgun (WGS) entry which is preliminary data.</text>
</comment>
<evidence type="ECO:0000313" key="2">
    <source>
        <dbReference type="Proteomes" id="UP001177023"/>
    </source>
</evidence>
<feature type="non-terminal residue" evidence="1">
    <location>
        <position position="1"/>
    </location>
</feature>
<dbReference type="Proteomes" id="UP001177023">
    <property type="component" value="Unassembled WGS sequence"/>
</dbReference>
<proteinExistence type="predicted"/>
<sequence length="308" mass="32806">MRNWGLTVGLLALVFACSVESYQQDWLAGAPVVLRSKRQQCRCVRLDYANNVQCSCPQATATAAPDATSQKDELATELSQSYPAAKCACIQIVFAGTPQYQCHCGESGTVTVPTETPGNGQCHCIMITITGPASAQYQCSCLSTPATPAAEPPMTTQAAITYPPQTAIPDTLPPATQPSTALPTVIPTFSTETLPPLTSTIQTTQPTTTAAPTPAQDVITTAPTYPLTTTCVMYLTGVQSSPCTCMPEYDPCAPNICCLKAKFRSLKHSKLAASLPIHPQQPSQEDQSSTIDVLMNVLQKIKTKWQSS</sequence>
<organism evidence="1 2">
    <name type="scientific">Mesorhabditis spiculigera</name>
    <dbReference type="NCBI Taxonomy" id="96644"/>
    <lineage>
        <taxon>Eukaryota</taxon>
        <taxon>Metazoa</taxon>
        <taxon>Ecdysozoa</taxon>
        <taxon>Nematoda</taxon>
        <taxon>Chromadorea</taxon>
        <taxon>Rhabditida</taxon>
        <taxon>Rhabditina</taxon>
        <taxon>Rhabditomorpha</taxon>
        <taxon>Rhabditoidea</taxon>
        <taxon>Rhabditidae</taxon>
        <taxon>Mesorhabditinae</taxon>
        <taxon>Mesorhabditis</taxon>
    </lineage>
</organism>
<keyword evidence="2" id="KW-1185">Reference proteome</keyword>
<protein>
    <submittedName>
        <fullName evidence="1">Uncharacterized protein</fullName>
    </submittedName>
</protein>